<evidence type="ECO:0000313" key="1">
    <source>
        <dbReference type="EMBL" id="MBC8533154.1"/>
    </source>
</evidence>
<keyword evidence="2" id="KW-1185">Reference proteome</keyword>
<dbReference type="EMBL" id="JACRSN010000004">
    <property type="protein sequence ID" value="MBC8533154.1"/>
    <property type="molecule type" value="Genomic_DNA"/>
</dbReference>
<dbReference type="SUPFAM" id="SSF55729">
    <property type="entry name" value="Acyl-CoA N-acyltransferases (Nat)"/>
    <property type="match status" value="1"/>
</dbReference>
<reference evidence="1" key="1">
    <citation type="submission" date="2020-08" db="EMBL/GenBank/DDBJ databases">
        <title>Genome public.</title>
        <authorList>
            <person name="Liu C."/>
            <person name="Sun Q."/>
        </authorList>
    </citation>
    <scope>NUCLEOTIDE SEQUENCE</scope>
    <source>
        <strain evidence="1">NSJ-40</strain>
    </source>
</reference>
<sequence length="171" mass="19049">MEPFCIEPAVPEELPKILEIYAAARRFMAQTGNPTQWQNGYPPQKLLAADIAAGQLYVLKRDGIPRAAFWFSIGADPTYQTIEQGSWRSDTPYGAVHRIASDGTEHGVLPKILAFCQKKIGHLRIDTHADNRVMQHLLCKNGFQRCGIIHLEDGAPRIAYERLPSDAVQPG</sequence>
<name>A0A926D894_9FIRM</name>
<organism evidence="1 2">
    <name type="scientific">Yeguia hominis</name>
    <dbReference type="NCBI Taxonomy" id="2763662"/>
    <lineage>
        <taxon>Bacteria</taxon>
        <taxon>Bacillati</taxon>
        <taxon>Bacillota</taxon>
        <taxon>Clostridia</taxon>
        <taxon>Eubacteriales</taxon>
        <taxon>Yeguiaceae</taxon>
        <taxon>Yeguia</taxon>
    </lineage>
</organism>
<dbReference type="InterPro" id="IPR016181">
    <property type="entry name" value="Acyl_CoA_acyltransferase"/>
</dbReference>
<dbReference type="Gene3D" id="3.40.630.30">
    <property type="match status" value="1"/>
</dbReference>
<evidence type="ECO:0000313" key="2">
    <source>
        <dbReference type="Proteomes" id="UP000651482"/>
    </source>
</evidence>
<proteinExistence type="predicted"/>
<comment type="caution">
    <text evidence="1">The sequence shown here is derived from an EMBL/GenBank/DDBJ whole genome shotgun (WGS) entry which is preliminary data.</text>
</comment>
<dbReference type="Proteomes" id="UP000651482">
    <property type="component" value="Unassembled WGS sequence"/>
</dbReference>
<dbReference type="RefSeq" id="WP_249318503.1">
    <property type="nucleotide sequence ID" value="NZ_JACRSN010000004.1"/>
</dbReference>
<protein>
    <submittedName>
        <fullName evidence="1">N-acetyltransferase</fullName>
    </submittedName>
</protein>
<dbReference type="AlphaFoldDB" id="A0A926D894"/>
<accession>A0A926D894</accession>
<gene>
    <name evidence="1" type="ORF">IAG03_03875</name>
</gene>